<organism evidence="1 2">
    <name type="scientific">Dendrolimus kikuchii</name>
    <dbReference type="NCBI Taxonomy" id="765133"/>
    <lineage>
        <taxon>Eukaryota</taxon>
        <taxon>Metazoa</taxon>
        <taxon>Ecdysozoa</taxon>
        <taxon>Arthropoda</taxon>
        <taxon>Hexapoda</taxon>
        <taxon>Insecta</taxon>
        <taxon>Pterygota</taxon>
        <taxon>Neoptera</taxon>
        <taxon>Endopterygota</taxon>
        <taxon>Lepidoptera</taxon>
        <taxon>Glossata</taxon>
        <taxon>Ditrysia</taxon>
        <taxon>Bombycoidea</taxon>
        <taxon>Lasiocampidae</taxon>
        <taxon>Dendrolimus</taxon>
    </lineage>
</organism>
<comment type="caution">
    <text evidence="1">The sequence shown here is derived from an EMBL/GenBank/DDBJ whole genome shotgun (WGS) entry which is preliminary data.</text>
</comment>
<reference evidence="1 2" key="1">
    <citation type="journal article" date="2021" name="Front. Genet.">
        <title>Chromosome-Level Genome Assembly Reveals Significant Gene Expansion in the Toll and IMD Signaling Pathways of Dendrolimus kikuchii.</title>
        <authorList>
            <person name="Zhou J."/>
            <person name="Wu P."/>
            <person name="Xiong Z."/>
            <person name="Liu N."/>
            <person name="Zhao N."/>
            <person name="Ji M."/>
            <person name="Qiu Y."/>
            <person name="Yang B."/>
        </authorList>
    </citation>
    <scope>NUCLEOTIDE SEQUENCE [LARGE SCALE GENOMIC DNA]</scope>
    <source>
        <strain evidence="1">Ann1</strain>
    </source>
</reference>
<dbReference type="Proteomes" id="UP000824533">
    <property type="component" value="Linkage Group LG02"/>
</dbReference>
<dbReference type="EMBL" id="CM034388">
    <property type="protein sequence ID" value="KAJ0183406.1"/>
    <property type="molecule type" value="Genomic_DNA"/>
</dbReference>
<evidence type="ECO:0000313" key="2">
    <source>
        <dbReference type="Proteomes" id="UP000824533"/>
    </source>
</evidence>
<name>A0ACC1DJ41_9NEOP</name>
<evidence type="ECO:0000313" key="1">
    <source>
        <dbReference type="EMBL" id="KAJ0183406.1"/>
    </source>
</evidence>
<protein>
    <submittedName>
        <fullName evidence="1">Uncharacterized protein</fullName>
    </submittedName>
</protein>
<proteinExistence type="predicted"/>
<keyword evidence="2" id="KW-1185">Reference proteome</keyword>
<sequence>MTGVTRYNKKSPENLPAGWLQYTRVTSRPMLLQTKDKRLGALPVCNGPLTPVISINVDLRIKAHNVAIEIQSGSVAMPCEYISPEYSRYNLSSLCAQLKLVLDEVKVLSGCIQNGNEGTQSSQSCVKLVNI</sequence>
<accession>A0ACC1DJ41</accession>
<gene>
    <name evidence="1" type="ORF">K1T71_001382</name>
</gene>